<sequence>MKIATTGTIDTYRYYWPTIARRNDTSTLSSLAITLGSKARNDSKTFLIFLLYNPNLSG</sequence>
<dbReference type="Proteomes" id="UP000002051">
    <property type="component" value="Unassembled WGS sequence"/>
</dbReference>
<evidence type="ECO:0000313" key="2">
    <source>
        <dbReference type="EnsemblPlants" id="KEH16853"/>
    </source>
</evidence>
<reference evidence="1 3" key="1">
    <citation type="journal article" date="2011" name="Nature">
        <title>The Medicago genome provides insight into the evolution of rhizobial symbioses.</title>
        <authorList>
            <person name="Young N.D."/>
            <person name="Debelle F."/>
            <person name="Oldroyd G.E."/>
            <person name="Geurts R."/>
            <person name="Cannon S.B."/>
            <person name="Udvardi M.K."/>
            <person name="Benedito V.A."/>
            <person name="Mayer K.F."/>
            <person name="Gouzy J."/>
            <person name="Schoof H."/>
            <person name="Van de Peer Y."/>
            <person name="Proost S."/>
            <person name="Cook D.R."/>
            <person name="Meyers B.C."/>
            <person name="Spannagl M."/>
            <person name="Cheung F."/>
            <person name="De Mita S."/>
            <person name="Krishnakumar V."/>
            <person name="Gundlach H."/>
            <person name="Zhou S."/>
            <person name="Mudge J."/>
            <person name="Bharti A.K."/>
            <person name="Murray J.D."/>
            <person name="Naoumkina M.A."/>
            <person name="Rosen B."/>
            <person name="Silverstein K.A."/>
            <person name="Tang H."/>
            <person name="Rombauts S."/>
            <person name="Zhao P.X."/>
            <person name="Zhou P."/>
            <person name="Barbe V."/>
            <person name="Bardou P."/>
            <person name="Bechner M."/>
            <person name="Bellec A."/>
            <person name="Berger A."/>
            <person name="Berges H."/>
            <person name="Bidwell S."/>
            <person name="Bisseling T."/>
            <person name="Choisne N."/>
            <person name="Couloux A."/>
            <person name="Denny R."/>
            <person name="Deshpande S."/>
            <person name="Dai X."/>
            <person name="Doyle J.J."/>
            <person name="Dudez A.M."/>
            <person name="Farmer A.D."/>
            <person name="Fouteau S."/>
            <person name="Franken C."/>
            <person name="Gibelin C."/>
            <person name="Gish J."/>
            <person name="Goldstein S."/>
            <person name="Gonzalez A.J."/>
            <person name="Green P.J."/>
            <person name="Hallab A."/>
            <person name="Hartog M."/>
            <person name="Hua A."/>
            <person name="Humphray S.J."/>
            <person name="Jeong D.H."/>
            <person name="Jing Y."/>
            <person name="Jocker A."/>
            <person name="Kenton S.M."/>
            <person name="Kim D.J."/>
            <person name="Klee K."/>
            <person name="Lai H."/>
            <person name="Lang C."/>
            <person name="Lin S."/>
            <person name="Macmil S.L."/>
            <person name="Magdelenat G."/>
            <person name="Matthews L."/>
            <person name="McCorrison J."/>
            <person name="Monaghan E.L."/>
            <person name="Mun J.H."/>
            <person name="Najar F.Z."/>
            <person name="Nicholson C."/>
            <person name="Noirot C."/>
            <person name="O'Bleness M."/>
            <person name="Paule C.R."/>
            <person name="Poulain J."/>
            <person name="Prion F."/>
            <person name="Qin B."/>
            <person name="Qu C."/>
            <person name="Retzel E.F."/>
            <person name="Riddle C."/>
            <person name="Sallet E."/>
            <person name="Samain S."/>
            <person name="Samson N."/>
            <person name="Sanders I."/>
            <person name="Saurat O."/>
            <person name="Scarpelli C."/>
            <person name="Schiex T."/>
            <person name="Segurens B."/>
            <person name="Severin A.J."/>
            <person name="Sherrier D.J."/>
            <person name="Shi R."/>
            <person name="Sims S."/>
            <person name="Singer S.R."/>
            <person name="Sinharoy S."/>
            <person name="Sterck L."/>
            <person name="Viollet A."/>
            <person name="Wang B.B."/>
            <person name="Wang K."/>
            <person name="Wang M."/>
            <person name="Wang X."/>
            <person name="Warfsmann J."/>
            <person name="Weissenbach J."/>
            <person name="White D.D."/>
            <person name="White J.D."/>
            <person name="Wiley G.B."/>
            <person name="Wincker P."/>
            <person name="Xing Y."/>
            <person name="Yang L."/>
            <person name="Yao Z."/>
            <person name="Ying F."/>
            <person name="Zhai J."/>
            <person name="Zhou L."/>
            <person name="Zuber A."/>
            <person name="Denarie J."/>
            <person name="Dixon R.A."/>
            <person name="May G.D."/>
            <person name="Schwartz D.C."/>
            <person name="Rogers J."/>
            <person name="Quetier F."/>
            <person name="Town C.D."/>
            <person name="Roe B.A."/>
        </authorList>
    </citation>
    <scope>NUCLEOTIDE SEQUENCE [LARGE SCALE GENOMIC DNA]</scope>
    <source>
        <strain evidence="1">A17</strain>
        <strain evidence="2 3">cv. Jemalong A17</strain>
    </source>
</reference>
<reference evidence="1 3" key="2">
    <citation type="journal article" date="2014" name="BMC Genomics">
        <title>An improved genome release (version Mt4.0) for the model legume Medicago truncatula.</title>
        <authorList>
            <person name="Tang H."/>
            <person name="Krishnakumar V."/>
            <person name="Bidwell S."/>
            <person name="Rosen B."/>
            <person name="Chan A."/>
            <person name="Zhou S."/>
            <person name="Gentzbittel L."/>
            <person name="Childs K.L."/>
            <person name="Yandell M."/>
            <person name="Gundlach H."/>
            <person name="Mayer K.F."/>
            <person name="Schwartz D.C."/>
            <person name="Town C.D."/>
        </authorList>
    </citation>
    <scope>GENOME REANNOTATION</scope>
    <source>
        <strain evidence="1">A17</strain>
        <strain evidence="2 3">cv. Jemalong A17</strain>
    </source>
</reference>
<name>A0A072TJ12_MEDTR</name>
<reference evidence="2" key="3">
    <citation type="submission" date="2015-06" db="UniProtKB">
        <authorList>
            <consortium name="EnsemblPlants"/>
        </authorList>
    </citation>
    <scope>IDENTIFICATION</scope>
    <source>
        <strain evidence="2">cv. Jemalong A17</strain>
    </source>
</reference>
<protein>
    <submittedName>
        <fullName evidence="1 2">Uncharacterized protein</fullName>
    </submittedName>
</protein>
<dbReference type="PaxDb" id="3880-AES58522"/>
<accession>A0A072TJ12</accession>
<evidence type="ECO:0000313" key="1">
    <source>
        <dbReference type="EMBL" id="KEH16853.1"/>
    </source>
</evidence>
<proteinExistence type="predicted"/>
<gene>
    <name evidence="1" type="ORF">MTR_0082s0130</name>
</gene>
<organism evidence="1 3">
    <name type="scientific">Medicago truncatula</name>
    <name type="common">Barrel medic</name>
    <name type="synonym">Medicago tribuloides</name>
    <dbReference type="NCBI Taxonomy" id="3880"/>
    <lineage>
        <taxon>Eukaryota</taxon>
        <taxon>Viridiplantae</taxon>
        <taxon>Streptophyta</taxon>
        <taxon>Embryophyta</taxon>
        <taxon>Tracheophyta</taxon>
        <taxon>Spermatophyta</taxon>
        <taxon>Magnoliopsida</taxon>
        <taxon>eudicotyledons</taxon>
        <taxon>Gunneridae</taxon>
        <taxon>Pentapetalae</taxon>
        <taxon>rosids</taxon>
        <taxon>fabids</taxon>
        <taxon>Fabales</taxon>
        <taxon>Fabaceae</taxon>
        <taxon>Papilionoideae</taxon>
        <taxon>50 kb inversion clade</taxon>
        <taxon>NPAAA clade</taxon>
        <taxon>Hologalegina</taxon>
        <taxon>IRL clade</taxon>
        <taxon>Trifolieae</taxon>
        <taxon>Medicago</taxon>
    </lineage>
</organism>
<dbReference type="EnsemblPlants" id="KEH16853">
    <property type="protein sequence ID" value="KEH16853"/>
    <property type="gene ID" value="MTR_0082s0130"/>
</dbReference>
<dbReference type="EMBL" id="KL402807">
    <property type="protein sequence ID" value="KEH16853.1"/>
    <property type="molecule type" value="Genomic_DNA"/>
</dbReference>
<dbReference type="AlphaFoldDB" id="A0A072TJ12"/>
<keyword evidence="3" id="KW-1185">Reference proteome</keyword>
<evidence type="ECO:0000313" key="3">
    <source>
        <dbReference type="Proteomes" id="UP000002051"/>
    </source>
</evidence>
<dbReference type="HOGENOM" id="CLU_2982142_0_0_1"/>